<proteinExistence type="predicted"/>
<dbReference type="Proteomes" id="UP000320799">
    <property type="component" value="Segment"/>
</dbReference>
<sequence>MNLDIPIQIKGSHTPGAVPLPSQLAERELAVNTADGKIFAKSSAGTIVVVGGLSASDLAPVATTNSYNSLDDKPTIINYELPAANATDIGGVKTGSGVTIAGDGTISASMISVQGQNGIAKTGVVVLTRADFGLDILDGNDTIKPEYLPSSITGAPRYQGVWDASTNTPTIPAADPSLQGYYYSVSVAGNTVIDGIGAWNVGDQIICSGTRWDKIPLITGDVVSVNGQTNVVTIDASNLPGLSDVGKTGAYAQLTGIPASFTPSPHTQPASSITGLGLVATSNDYLDLDNLPPDPATAYVGFFAEGEPTLLQSIRYVFVEPVDFEANFAGAKAFVSYAAGTTATLTLNKIATGTTTPVQVGTLIMTGNSSAFTSTSGLPVSFASGDVLEWAFATTNLESISLNLIGKRQ</sequence>
<organism evidence="1 2">
    <name type="scientific">Achromobacter phage Motura</name>
    <dbReference type="NCBI Taxonomy" id="2591403"/>
    <lineage>
        <taxon>Viruses</taxon>
        <taxon>Duplodnaviria</taxon>
        <taxon>Heunggongvirae</taxon>
        <taxon>Uroviricota</taxon>
        <taxon>Caudoviricetes</taxon>
        <taxon>Moturavirus</taxon>
        <taxon>Moturavirus motura</taxon>
    </lineage>
</organism>
<dbReference type="GeneID" id="56136143"/>
<dbReference type="RefSeq" id="YP_009903867.1">
    <property type="nucleotide sequence ID" value="NC_049849.1"/>
</dbReference>
<evidence type="ECO:0000313" key="2">
    <source>
        <dbReference type="Proteomes" id="UP000320799"/>
    </source>
</evidence>
<dbReference type="KEGG" id="vg:56136143"/>
<dbReference type="EMBL" id="MN094788">
    <property type="protein sequence ID" value="QDH83708.1"/>
    <property type="molecule type" value="Genomic_DNA"/>
</dbReference>
<protein>
    <submittedName>
        <fullName evidence="1">Uncharacterized protein</fullName>
    </submittedName>
</protein>
<accession>A0A514CT91</accession>
<evidence type="ECO:0000313" key="1">
    <source>
        <dbReference type="EMBL" id="QDH83708.1"/>
    </source>
</evidence>
<name>A0A514CT91_9CAUD</name>
<reference evidence="1 2" key="1">
    <citation type="submission" date="2019-06" db="EMBL/GenBank/DDBJ databases">
        <authorList>
            <person name="Kincaid V.D."/>
            <person name="Fuller A."/>
            <person name="Hodges K."/>
            <person name="Bansal M."/>
            <person name="Essig J."/>
            <person name="Johnson A."/>
        </authorList>
    </citation>
    <scope>NUCLEOTIDE SEQUENCE [LARGE SCALE GENOMIC DNA]</scope>
</reference>
<keyword evidence="2" id="KW-1185">Reference proteome</keyword>